<dbReference type="Proteomes" id="UP000182241">
    <property type="component" value="Unassembled WGS sequence"/>
</dbReference>
<reference evidence="3" key="1">
    <citation type="submission" date="2016-10" db="EMBL/GenBank/DDBJ databases">
        <authorList>
            <person name="Varghese N."/>
            <person name="Submissions S."/>
        </authorList>
    </citation>
    <scope>NUCLEOTIDE SEQUENCE [LARGE SCALE GENOMIC DNA]</scope>
    <source>
        <strain evidence="3">DSM 44234</strain>
    </source>
</reference>
<gene>
    <name evidence="2" type="ORF">SAMN04489793_0651</name>
</gene>
<dbReference type="STRING" id="57704.SAMN04489793_0651"/>
<evidence type="ECO:0000313" key="3">
    <source>
        <dbReference type="Proteomes" id="UP000182241"/>
    </source>
</evidence>
<protein>
    <submittedName>
        <fullName evidence="2">Uncharacterized protein</fullName>
    </submittedName>
</protein>
<keyword evidence="3" id="KW-1185">Reference proteome</keyword>
<proteinExistence type="predicted"/>
<name>A0A1H4LPF0_TSUTY</name>
<feature type="transmembrane region" description="Helical" evidence="1">
    <location>
        <begin position="27"/>
        <end position="49"/>
    </location>
</feature>
<keyword evidence="1" id="KW-0472">Membrane</keyword>
<organism evidence="2 3">
    <name type="scientific">Tsukamurella tyrosinosolvens</name>
    <dbReference type="NCBI Taxonomy" id="57704"/>
    <lineage>
        <taxon>Bacteria</taxon>
        <taxon>Bacillati</taxon>
        <taxon>Actinomycetota</taxon>
        <taxon>Actinomycetes</taxon>
        <taxon>Mycobacteriales</taxon>
        <taxon>Tsukamurellaceae</taxon>
        <taxon>Tsukamurella</taxon>
    </lineage>
</organism>
<evidence type="ECO:0000256" key="1">
    <source>
        <dbReference type="SAM" id="Phobius"/>
    </source>
</evidence>
<dbReference type="EMBL" id="FNSA01000003">
    <property type="protein sequence ID" value="SEB72600.1"/>
    <property type="molecule type" value="Genomic_DNA"/>
</dbReference>
<accession>A0A1H4LPF0</accession>
<keyword evidence="1" id="KW-1133">Transmembrane helix</keyword>
<sequence length="52" mass="5530">MMMLFSGLLGAATMLLVDWALWPSFRTVLAVCMIAGYVIVAAVGAVGLVRSR</sequence>
<dbReference type="AlphaFoldDB" id="A0A1H4LPF0"/>
<evidence type="ECO:0000313" key="2">
    <source>
        <dbReference type="EMBL" id="SEB72600.1"/>
    </source>
</evidence>
<keyword evidence="1" id="KW-0812">Transmembrane</keyword>